<protein>
    <recommendedName>
        <fullName evidence="2">Type II secretion system protein GspE N-terminal domain-containing protein</fullName>
    </recommendedName>
</protein>
<feature type="compositionally biased region" description="Basic and acidic residues" evidence="1">
    <location>
        <begin position="349"/>
        <end position="375"/>
    </location>
</feature>
<feature type="region of interest" description="Disordered" evidence="1">
    <location>
        <begin position="329"/>
        <end position="541"/>
    </location>
</feature>
<feature type="compositionally biased region" description="Basic and acidic residues" evidence="1">
    <location>
        <begin position="276"/>
        <end position="285"/>
    </location>
</feature>
<dbReference type="AlphaFoldDB" id="A0A4Y6PWS3"/>
<accession>A0A5B8Y7K0</accession>
<feature type="compositionally biased region" description="Polar residues" evidence="1">
    <location>
        <begin position="13"/>
        <end position="28"/>
    </location>
</feature>
<gene>
    <name evidence="3" type="ORF">FIV42_18750</name>
</gene>
<dbReference type="OrthoDB" id="5491457at2"/>
<keyword evidence="4" id="KW-1185">Reference proteome</keyword>
<feature type="compositionally biased region" description="Acidic residues" evidence="1">
    <location>
        <begin position="430"/>
        <end position="441"/>
    </location>
</feature>
<evidence type="ECO:0000259" key="2">
    <source>
        <dbReference type="Pfam" id="PF05157"/>
    </source>
</evidence>
<reference evidence="3 4" key="1">
    <citation type="submission" date="2019-06" db="EMBL/GenBank/DDBJ databases">
        <title>Persicimonas caeni gen. nov., sp. nov., a predatory bacterium isolated from solar saltern.</title>
        <authorList>
            <person name="Wang S."/>
        </authorList>
    </citation>
    <scope>NUCLEOTIDE SEQUENCE [LARGE SCALE GENOMIC DNA]</scope>
    <source>
        <strain evidence="3 4">YN101</strain>
    </source>
</reference>
<evidence type="ECO:0000313" key="4">
    <source>
        <dbReference type="Proteomes" id="UP000315995"/>
    </source>
</evidence>
<evidence type="ECO:0000313" key="3">
    <source>
        <dbReference type="EMBL" id="QDG52703.1"/>
    </source>
</evidence>
<accession>A0A4Y6PWS3</accession>
<dbReference type="InterPro" id="IPR037257">
    <property type="entry name" value="T2SS_E_N_sf"/>
</dbReference>
<feature type="region of interest" description="Disordered" evidence="1">
    <location>
        <begin position="263"/>
        <end position="306"/>
    </location>
</feature>
<dbReference type="Gene3D" id="3.30.300.160">
    <property type="entry name" value="Type II secretion system, protein E, N-terminal domain"/>
    <property type="match status" value="1"/>
</dbReference>
<feature type="region of interest" description="Disordered" evidence="1">
    <location>
        <begin position="6"/>
        <end position="33"/>
    </location>
</feature>
<dbReference type="InterPro" id="IPR007831">
    <property type="entry name" value="T2SS_GspE_N"/>
</dbReference>
<dbReference type="SUPFAM" id="SSF160246">
    <property type="entry name" value="EspE N-terminal domain-like"/>
    <property type="match status" value="1"/>
</dbReference>
<feature type="compositionally biased region" description="Acidic residues" evidence="1">
    <location>
        <begin position="458"/>
        <end position="497"/>
    </location>
</feature>
<sequence>MLVKLRSTRTCRTHCSNSPHPRAATSSKYSDDDESVMSMIDDSQLIDLLAKSDAISKKDLRKGVALAQKRGKALYETLVEHELIDERALVKGIGKFLNVRPVWLGDRTPDEEVTDRVPRSLALRNKVLPLKVESGSDSDRLVLAMYDPLDVLAMDEVASHTGVDVRPVLAGPGDLARALERVYGAAPEEEDSAELDFLEQAASGEFDATDFEDELLDDVADDGLEDDSWATFFDQAEDVDMTEDSAVISRDMKDRAISSVLDAVDPQDDDEADGEDSLKSLDEPLSKSQITGGIQPDLADWEVDGALDGQDTATDYAKIGQLFVYSPEKAAAQSEATDEKKESKKPKEKKSQKAKEQESQKAEKQESQESESKPEPEDESDRTMAGVGIGDEPSKAAAIITPKKKLDKPKLDKQKLDKQKLDKKSAPNEVADEPSDADEEPVDRTSVSASPFGMGSDELSEVSEPLELEEVVELDDVVELEEEIELEDEDDEDEFEDTGSHTAFGFGPASLLAESEASEADDEPAAERKESEDGFSDVRSTQKNHAVVFEKAKKMNDVQDPSELFATRMAELADLDERHKELLANAAPSELIYATVLALAQSDVLDVRELLEYLGPV</sequence>
<dbReference type="EMBL" id="CP041186">
    <property type="protein sequence ID" value="QDG52703.1"/>
    <property type="molecule type" value="Genomic_DNA"/>
</dbReference>
<dbReference type="Proteomes" id="UP000315995">
    <property type="component" value="Chromosome"/>
</dbReference>
<feature type="domain" description="Type II secretion system protein GspE N-terminal" evidence="2">
    <location>
        <begin position="104"/>
        <end position="187"/>
    </location>
</feature>
<feature type="compositionally biased region" description="Acidic residues" evidence="1">
    <location>
        <begin position="265"/>
        <end position="275"/>
    </location>
</feature>
<dbReference type="Pfam" id="PF05157">
    <property type="entry name" value="MshEN"/>
    <property type="match status" value="1"/>
</dbReference>
<name>A0A4Y6PWS3_PERCE</name>
<organism evidence="3 4">
    <name type="scientific">Persicimonas caeni</name>
    <dbReference type="NCBI Taxonomy" id="2292766"/>
    <lineage>
        <taxon>Bacteria</taxon>
        <taxon>Deltaproteobacteria</taxon>
        <taxon>Bradymonadales</taxon>
        <taxon>Bradymonadaceae</taxon>
        <taxon>Persicimonas</taxon>
    </lineage>
</organism>
<feature type="compositionally biased region" description="Basic and acidic residues" evidence="1">
    <location>
        <begin position="408"/>
        <end position="426"/>
    </location>
</feature>
<evidence type="ECO:0000256" key="1">
    <source>
        <dbReference type="SAM" id="MobiDB-lite"/>
    </source>
</evidence>
<proteinExistence type="predicted"/>